<evidence type="ECO:0000313" key="1">
    <source>
        <dbReference type="EMBL" id="CAG8799911.1"/>
    </source>
</evidence>
<organism evidence="1 2">
    <name type="scientific">Racocetra persica</name>
    <dbReference type="NCBI Taxonomy" id="160502"/>
    <lineage>
        <taxon>Eukaryota</taxon>
        <taxon>Fungi</taxon>
        <taxon>Fungi incertae sedis</taxon>
        <taxon>Mucoromycota</taxon>
        <taxon>Glomeromycotina</taxon>
        <taxon>Glomeromycetes</taxon>
        <taxon>Diversisporales</taxon>
        <taxon>Gigasporaceae</taxon>
        <taxon>Racocetra</taxon>
    </lineage>
</organism>
<dbReference type="Proteomes" id="UP000789920">
    <property type="component" value="Unassembled WGS sequence"/>
</dbReference>
<name>A0ACA9RN17_9GLOM</name>
<proteinExistence type="predicted"/>
<feature type="non-terminal residue" evidence="1">
    <location>
        <position position="1"/>
    </location>
</feature>
<gene>
    <name evidence="1" type="ORF">RPERSI_LOCUS20816</name>
</gene>
<feature type="non-terminal residue" evidence="1">
    <location>
        <position position="130"/>
    </location>
</feature>
<protein>
    <submittedName>
        <fullName evidence="1">16686_t:CDS:1</fullName>
    </submittedName>
</protein>
<sequence length="130" mass="14818">TDFTYYRDSYDEKQRQKEARNALFNKNRNLNFSSLADDASKRDVAFESGPNDPNEAEDEISTAMDAVAIGRKDNSHKAYYKEFQKVIEAADVILEILDARDPLGHRTKQVEKMVDCSGSTKRIVLVLNKI</sequence>
<dbReference type="EMBL" id="CAJVQC010059580">
    <property type="protein sequence ID" value="CAG8799911.1"/>
    <property type="molecule type" value="Genomic_DNA"/>
</dbReference>
<accession>A0ACA9RN17</accession>
<comment type="caution">
    <text evidence="1">The sequence shown here is derived from an EMBL/GenBank/DDBJ whole genome shotgun (WGS) entry which is preliminary data.</text>
</comment>
<evidence type="ECO:0000313" key="2">
    <source>
        <dbReference type="Proteomes" id="UP000789920"/>
    </source>
</evidence>
<keyword evidence="2" id="KW-1185">Reference proteome</keyword>
<reference evidence="1" key="1">
    <citation type="submission" date="2021-06" db="EMBL/GenBank/DDBJ databases">
        <authorList>
            <person name="Kallberg Y."/>
            <person name="Tangrot J."/>
            <person name="Rosling A."/>
        </authorList>
    </citation>
    <scope>NUCLEOTIDE SEQUENCE</scope>
    <source>
        <strain evidence="1">MA461A</strain>
    </source>
</reference>